<dbReference type="GO" id="GO:0048018">
    <property type="term" value="F:receptor ligand activity"/>
    <property type="evidence" value="ECO:0007669"/>
    <property type="project" value="Ensembl"/>
</dbReference>
<evidence type="ECO:0000256" key="1">
    <source>
        <dbReference type="ARBA" id="ARBA00004251"/>
    </source>
</evidence>
<dbReference type="Pfam" id="PF08205">
    <property type="entry name" value="C2-set_2"/>
    <property type="match status" value="1"/>
</dbReference>
<dbReference type="SMART" id="SM00409">
    <property type="entry name" value="IG"/>
    <property type="match status" value="1"/>
</dbReference>
<evidence type="ECO:0000256" key="6">
    <source>
        <dbReference type="ARBA" id="ARBA00023136"/>
    </source>
</evidence>
<dbReference type="PROSITE" id="PS50835">
    <property type="entry name" value="IG_LIKE"/>
    <property type="match status" value="2"/>
</dbReference>
<evidence type="ECO:0000256" key="12">
    <source>
        <dbReference type="ARBA" id="ARBA00079216"/>
    </source>
</evidence>
<keyword evidence="3 13" id="KW-0812">Transmembrane</keyword>
<dbReference type="InterPro" id="IPR013162">
    <property type="entry name" value="CD80_C2-set"/>
</dbReference>
<evidence type="ECO:0000256" key="8">
    <source>
        <dbReference type="ARBA" id="ARBA00023170"/>
    </source>
</evidence>
<evidence type="ECO:0000313" key="16">
    <source>
        <dbReference type="Ensembl" id="ENSSBOP00000011358.1"/>
    </source>
</evidence>
<dbReference type="InterPro" id="IPR036179">
    <property type="entry name" value="Ig-like_dom_sf"/>
</dbReference>
<name>A0A2K6SVE8_SAIBB</name>
<keyword evidence="4 14" id="KW-0732">Signal</keyword>
<dbReference type="PANTHER" id="PTHR25466:SF4">
    <property type="entry name" value="T-LYMPHOCYTE ACTIVATION ANTIGEN CD80"/>
    <property type="match status" value="1"/>
</dbReference>
<evidence type="ECO:0000256" key="2">
    <source>
        <dbReference type="ARBA" id="ARBA00022475"/>
    </source>
</evidence>
<dbReference type="CDD" id="cd16086">
    <property type="entry name" value="IgV_CD80"/>
    <property type="match status" value="1"/>
</dbReference>
<evidence type="ECO:0000256" key="13">
    <source>
        <dbReference type="SAM" id="Phobius"/>
    </source>
</evidence>
<dbReference type="GeneID" id="101027898"/>
<dbReference type="GO" id="GO:0006955">
    <property type="term" value="P:immune response"/>
    <property type="evidence" value="ECO:0007669"/>
    <property type="project" value="TreeGrafter"/>
</dbReference>
<comment type="subcellular location">
    <subcellularLocation>
        <location evidence="1">Cell membrane</location>
        <topology evidence="1">Single-pass type I membrane protein</topology>
    </subcellularLocation>
</comment>
<keyword evidence="2" id="KW-1003">Cell membrane</keyword>
<protein>
    <recommendedName>
        <fullName evidence="11">T-lymphocyte activation antigen CD80</fullName>
    </recommendedName>
    <alternativeName>
        <fullName evidence="12">Activation B7-1 antigen</fullName>
    </alternativeName>
</protein>
<dbReference type="Pfam" id="PF07686">
    <property type="entry name" value="V-set"/>
    <property type="match status" value="1"/>
</dbReference>
<dbReference type="InterPro" id="IPR042711">
    <property type="entry name" value="CD80_IgV"/>
</dbReference>
<evidence type="ECO:0000256" key="10">
    <source>
        <dbReference type="ARBA" id="ARBA00023319"/>
    </source>
</evidence>
<dbReference type="OrthoDB" id="9904387at2759"/>
<dbReference type="Ensembl" id="ENSSBOT00000028135.1">
    <property type="protein sequence ID" value="ENSSBOP00000011354.1"/>
    <property type="gene ID" value="ENSSBOG00000022500.1"/>
</dbReference>
<dbReference type="OMA" id="HMTSVML"/>
<dbReference type="GO" id="GO:0042102">
    <property type="term" value="P:positive regulation of T cell proliferation"/>
    <property type="evidence" value="ECO:0007669"/>
    <property type="project" value="TreeGrafter"/>
</dbReference>
<dbReference type="PANTHER" id="PTHR25466">
    <property type="entry name" value="T-LYMPHOCYTE ACTIVATION ANTIGEN"/>
    <property type="match status" value="1"/>
</dbReference>
<feature type="chain" id="PRO_5014561816" description="T-lymphocyte activation antigen CD80" evidence="14">
    <location>
        <begin position="37"/>
        <end position="289"/>
    </location>
</feature>
<dbReference type="GO" id="GO:0042130">
    <property type="term" value="P:negative regulation of T cell proliferation"/>
    <property type="evidence" value="ECO:0007669"/>
    <property type="project" value="TreeGrafter"/>
</dbReference>
<gene>
    <name evidence="16" type="primary">CD80</name>
</gene>
<evidence type="ECO:0000256" key="7">
    <source>
        <dbReference type="ARBA" id="ARBA00023157"/>
    </source>
</evidence>
<feature type="signal peptide" evidence="14">
    <location>
        <begin position="1"/>
        <end position="36"/>
    </location>
</feature>
<dbReference type="InterPro" id="IPR003597">
    <property type="entry name" value="Ig_C1-set"/>
</dbReference>
<dbReference type="InterPro" id="IPR013106">
    <property type="entry name" value="Ig_V-set"/>
</dbReference>
<dbReference type="InterPro" id="IPR007110">
    <property type="entry name" value="Ig-like_dom"/>
</dbReference>
<proteinExistence type="predicted"/>
<dbReference type="FunFam" id="2.60.40.10:FF:000910">
    <property type="entry name" value="T-lymphocyte activation antigen CD80"/>
    <property type="match status" value="1"/>
</dbReference>
<feature type="domain" description="Ig-like" evidence="15">
    <location>
        <begin position="145"/>
        <end position="231"/>
    </location>
</feature>
<dbReference type="CDD" id="cd16083">
    <property type="entry name" value="IgC1_CD80"/>
    <property type="match status" value="1"/>
</dbReference>
<dbReference type="Ensembl" id="ENSSBOT00000028139.1">
    <property type="protein sequence ID" value="ENSSBOP00000011358.1"/>
    <property type="gene ID" value="ENSSBOG00000022500.1"/>
</dbReference>
<dbReference type="AlphaFoldDB" id="A0A2K6SVE8"/>
<dbReference type="InterPro" id="IPR051713">
    <property type="entry name" value="T-cell_Activation_Regulation"/>
</dbReference>
<dbReference type="Gene3D" id="2.60.40.10">
    <property type="entry name" value="Immunoglobulins"/>
    <property type="match status" value="2"/>
</dbReference>
<dbReference type="GO" id="GO:0071222">
    <property type="term" value="P:cellular response to lipopolysaccharide"/>
    <property type="evidence" value="ECO:0007669"/>
    <property type="project" value="TreeGrafter"/>
</dbReference>
<keyword evidence="9" id="KW-0325">Glycoprotein</keyword>
<evidence type="ECO:0000256" key="9">
    <source>
        <dbReference type="ARBA" id="ARBA00023180"/>
    </source>
</evidence>
<sequence>MGHTWRPGTSPSKGSYSMFFLLLVLFVLFYIGSGTTQVTKGVKEVATLSCGHNVSVEELAQTRIYWQKEKQMVLTMMSGDMNIWPKYKNRTIFDITNNLSIVILALRPSDEGTYECVVLKYEKDAFKREHLAEVMLSVKADFPIPSITDFEIPTSTDIRRLICSTSGGFPEPHLSWLENGEELKAVNTSVSQDPETELYTISSKLDFNMTTNHSFMCLIKYGHLKVNQTFNWRTPKQEHFPDTSLPFWAITLISVNGIFVLCCLTYCFAPRCRERRRNERLRRESVRPI</sequence>
<reference evidence="16" key="1">
    <citation type="submission" date="2025-05" db="UniProtKB">
        <authorList>
            <consortium name="Ensembl"/>
        </authorList>
    </citation>
    <scope>IDENTIFICATION</scope>
</reference>
<dbReference type="GO" id="GO:0007166">
    <property type="term" value="P:cell surface receptor signaling pathway"/>
    <property type="evidence" value="ECO:0007669"/>
    <property type="project" value="TreeGrafter"/>
</dbReference>
<keyword evidence="8" id="KW-0675">Receptor</keyword>
<dbReference type="SMART" id="SM00407">
    <property type="entry name" value="IGc1"/>
    <property type="match status" value="1"/>
</dbReference>
<keyword evidence="6 13" id="KW-0472">Membrane</keyword>
<dbReference type="KEGG" id="sbq:101027898"/>
<dbReference type="FunFam" id="2.60.40.10:FF:001077">
    <property type="entry name" value="T-lymphocyte activation antigen CD80"/>
    <property type="match status" value="1"/>
</dbReference>
<evidence type="ECO:0000256" key="3">
    <source>
        <dbReference type="ARBA" id="ARBA00022692"/>
    </source>
</evidence>
<dbReference type="CTD" id="941"/>
<dbReference type="GO" id="GO:0042110">
    <property type="term" value="P:T cell activation"/>
    <property type="evidence" value="ECO:0007669"/>
    <property type="project" value="Ensembl"/>
</dbReference>
<dbReference type="Proteomes" id="UP000233220">
    <property type="component" value="Unplaced"/>
</dbReference>
<dbReference type="STRING" id="39432.ENSSBOP00000011358"/>
<dbReference type="GeneTree" id="ENSGT00940000162632"/>
<dbReference type="InterPro" id="IPR003599">
    <property type="entry name" value="Ig_sub"/>
</dbReference>
<organism evidence="16 17">
    <name type="scientific">Saimiri boliviensis boliviensis</name>
    <name type="common">Bolivian squirrel monkey</name>
    <dbReference type="NCBI Taxonomy" id="39432"/>
    <lineage>
        <taxon>Eukaryota</taxon>
        <taxon>Metazoa</taxon>
        <taxon>Chordata</taxon>
        <taxon>Craniata</taxon>
        <taxon>Vertebrata</taxon>
        <taxon>Euteleostomi</taxon>
        <taxon>Mammalia</taxon>
        <taxon>Eutheria</taxon>
        <taxon>Euarchontoglires</taxon>
        <taxon>Primates</taxon>
        <taxon>Haplorrhini</taxon>
        <taxon>Platyrrhini</taxon>
        <taxon>Cebidae</taxon>
        <taxon>Saimiriinae</taxon>
        <taxon>Saimiri</taxon>
    </lineage>
</organism>
<feature type="domain" description="Ig-like" evidence="15">
    <location>
        <begin position="7"/>
        <end position="118"/>
    </location>
</feature>
<feature type="transmembrane region" description="Helical" evidence="13">
    <location>
        <begin position="245"/>
        <end position="269"/>
    </location>
</feature>
<evidence type="ECO:0000313" key="17">
    <source>
        <dbReference type="Proteomes" id="UP000233220"/>
    </source>
</evidence>
<evidence type="ECO:0000256" key="14">
    <source>
        <dbReference type="SAM" id="SignalP"/>
    </source>
</evidence>
<dbReference type="SUPFAM" id="SSF48726">
    <property type="entry name" value="Immunoglobulin"/>
    <property type="match status" value="2"/>
</dbReference>
<evidence type="ECO:0000256" key="4">
    <source>
        <dbReference type="ARBA" id="ARBA00022729"/>
    </source>
</evidence>
<evidence type="ECO:0000259" key="15">
    <source>
        <dbReference type="PROSITE" id="PS50835"/>
    </source>
</evidence>
<dbReference type="InterPro" id="IPR013783">
    <property type="entry name" value="Ig-like_fold"/>
</dbReference>
<dbReference type="GO" id="GO:0009897">
    <property type="term" value="C:external side of plasma membrane"/>
    <property type="evidence" value="ECO:0007669"/>
    <property type="project" value="TreeGrafter"/>
</dbReference>
<keyword evidence="10" id="KW-0393">Immunoglobulin domain</keyword>
<dbReference type="GO" id="GO:0002710">
    <property type="term" value="P:negative regulation of T cell mediated immunity"/>
    <property type="evidence" value="ECO:0007669"/>
    <property type="project" value="Ensembl"/>
</dbReference>
<accession>A0A2K6SVE8</accession>
<evidence type="ECO:0000256" key="5">
    <source>
        <dbReference type="ARBA" id="ARBA00022989"/>
    </source>
</evidence>
<dbReference type="GO" id="GO:0031295">
    <property type="term" value="P:T cell costimulation"/>
    <property type="evidence" value="ECO:0007669"/>
    <property type="project" value="Ensembl"/>
</dbReference>
<keyword evidence="5 13" id="KW-1133">Transmembrane helix</keyword>
<dbReference type="InterPro" id="IPR037676">
    <property type="entry name" value="CD80_IgC"/>
</dbReference>
<keyword evidence="7" id="KW-1015">Disulfide bond</keyword>
<dbReference type="GO" id="GO:0015026">
    <property type="term" value="F:coreceptor activity"/>
    <property type="evidence" value="ECO:0007669"/>
    <property type="project" value="InterPro"/>
</dbReference>
<dbReference type="RefSeq" id="XP_010344253.1">
    <property type="nucleotide sequence ID" value="XM_010345951.1"/>
</dbReference>
<keyword evidence="17" id="KW-1185">Reference proteome</keyword>
<dbReference type="GO" id="GO:0098636">
    <property type="term" value="C:protein complex involved in cell adhesion"/>
    <property type="evidence" value="ECO:0007669"/>
    <property type="project" value="Ensembl"/>
</dbReference>
<evidence type="ECO:0000256" key="11">
    <source>
        <dbReference type="ARBA" id="ARBA00074080"/>
    </source>
</evidence>